<name>A0A8T1VSL0_9STRA</name>
<protein>
    <submittedName>
        <fullName evidence="2">Uncharacterized protein</fullName>
    </submittedName>
</protein>
<feature type="region of interest" description="Disordered" evidence="1">
    <location>
        <begin position="1"/>
        <end position="104"/>
    </location>
</feature>
<dbReference type="OrthoDB" id="126754at2759"/>
<feature type="compositionally biased region" description="Basic and acidic residues" evidence="1">
    <location>
        <begin position="26"/>
        <end position="36"/>
    </location>
</feature>
<reference evidence="2" key="1">
    <citation type="submission" date="2021-02" db="EMBL/GenBank/DDBJ databases">
        <authorList>
            <person name="Palmer J.M."/>
        </authorList>
    </citation>
    <scope>NUCLEOTIDE SEQUENCE</scope>
    <source>
        <strain evidence="2">SCRP23</strain>
    </source>
</reference>
<dbReference type="AlphaFoldDB" id="A0A8T1VSL0"/>
<comment type="caution">
    <text evidence="2">The sequence shown here is derived from an EMBL/GenBank/DDBJ whole genome shotgun (WGS) entry which is preliminary data.</text>
</comment>
<evidence type="ECO:0000256" key="1">
    <source>
        <dbReference type="SAM" id="MobiDB-lite"/>
    </source>
</evidence>
<gene>
    <name evidence="2" type="ORF">PHYBOEH_010478</name>
</gene>
<dbReference type="EMBL" id="JAGDFL010000717">
    <property type="protein sequence ID" value="KAG7382444.1"/>
    <property type="molecule type" value="Genomic_DNA"/>
</dbReference>
<feature type="compositionally biased region" description="Acidic residues" evidence="1">
    <location>
        <begin position="37"/>
        <end position="54"/>
    </location>
</feature>
<sequence length="323" mass="37242">MKSLDTQVKGLEDSADDLSAWANDAKIVDFDEKEPMMEEEGTSLTEEEEQEAEMIMDMGRHEEDSEESEEDQEDDVTQWEPSREEQSNLEQAELEENLHPNDPIEEELSEEAEYLERMRVAFAEELRERRASGLYPLSDKSYTFDAFLERQRRLNSLENDQQDAPDEVAGGDTEHMFVPTEEVDDEEETLPVIPGLTDVELIAFNAEFANEEVLDKIIDWSYDQVAAMSSHRDNFIHVDDLYQFLLKTLNPLDEEIAAEDEDILNEAVAELRKQQGLEDDSMVVYRGFIARGMPLRFLQSLAHKMHTNVQARRLQSVAARDEL</sequence>
<accession>A0A8T1VSL0</accession>
<evidence type="ECO:0000313" key="2">
    <source>
        <dbReference type="EMBL" id="KAG7382444.1"/>
    </source>
</evidence>
<keyword evidence="3" id="KW-1185">Reference proteome</keyword>
<organism evidence="2 3">
    <name type="scientific">Phytophthora boehmeriae</name>
    <dbReference type="NCBI Taxonomy" id="109152"/>
    <lineage>
        <taxon>Eukaryota</taxon>
        <taxon>Sar</taxon>
        <taxon>Stramenopiles</taxon>
        <taxon>Oomycota</taxon>
        <taxon>Peronosporomycetes</taxon>
        <taxon>Peronosporales</taxon>
        <taxon>Peronosporaceae</taxon>
        <taxon>Phytophthora</taxon>
    </lineage>
</organism>
<proteinExistence type="predicted"/>
<dbReference type="Proteomes" id="UP000693981">
    <property type="component" value="Unassembled WGS sequence"/>
</dbReference>
<feature type="compositionally biased region" description="Acidic residues" evidence="1">
    <location>
        <begin position="64"/>
        <end position="77"/>
    </location>
</feature>
<evidence type="ECO:0000313" key="3">
    <source>
        <dbReference type="Proteomes" id="UP000693981"/>
    </source>
</evidence>